<dbReference type="PANTHER" id="PTHR11819:SF128">
    <property type="entry name" value="SODIUM_MANNOSE COTRANSPORTER SLC5A10"/>
    <property type="match status" value="1"/>
</dbReference>
<feature type="transmembrane region" description="Helical" evidence="20">
    <location>
        <begin position="462"/>
        <end position="484"/>
    </location>
</feature>
<keyword evidence="9" id="KW-0406">Ion transport</keyword>
<dbReference type="AlphaFoldDB" id="A0A8C8S863"/>
<keyword evidence="11" id="KW-0325">Glycoprotein</keyword>
<comment type="subcellular location">
    <subcellularLocation>
        <location evidence="1">Apical cell membrane</location>
        <topology evidence="1">Multi-pass membrane protein</topology>
    </subcellularLocation>
</comment>
<comment type="catalytic activity">
    <reaction evidence="14">
        <text>D-fructopyranose(out) + Na(+)(out) = D-fructopyranose(in) + Na(+)(in)</text>
        <dbReference type="Rhea" id="RHEA:72915"/>
        <dbReference type="ChEBI" id="CHEBI:29101"/>
        <dbReference type="ChEBI" id="CHEBI:37714"/>
    </reaction>
    <physiologicalReaction direction="left-to-right" evidence="14">
        <dbReference type="Rhea" id="RHEA:72916"/>
    </physiologicalReaction>
</comment>
<evidence type="ECO:0000256" key="12">
    <source>
        <dbReference type="ARBA" id="ARBA00023201"/>
    </source>
</evidence>
<evidence type="ECO:0000313" key="21">
    <source>
        <dbReference type="Ensembl" id="ENSPCEP00000015300.1"/>
    </source>
</evidence>
<comment type="catalytic activity">
    <reaction evidence="13">
        <text>D-mannose(out) + Na(+)(out) = D-mannose(in) + Na(+)(in)</text>
        <dbReference type="Rhea" id="RHEA:72907"/>
        <dbReference type="ChEBI" id="CHEBI:4208"/>
        <dbReference type="ChEBI" id="CHEBI:29101"/>
    </reaction>
    <physiologicalReaction direction="left-to-right" evidence="13">
        <dbReference type="Rhea" id="RHEA:72908"/>
    </physiologicalReaction>
</comment>
<accession>A0A8C8S863</accession>
<sequence>MEGGTKQSQSKRSLAVLLSVTSHPISRSCSRMDLQVQAWFFSMLISVSSQSSCRVNRHTLSGYFLAGRSMAWWPVGASLFASSEGSGLFIGLAGTGAAGGIAVAGFEWNVSHFAGVSESITGAYWKPRPLFIMGHLQFLQGLLGTLGSLSPTLTPLPRSLLQTLHSLFHLQTDLYSGALFVQVCLGWNLYLSTVLMLVVTALYTVAGGLAAVIYTDTLQTFIMVIGAVILAVKAFSEIGGYQNLADAYLKAVPAKIIPNTTCHLPRADAMHIFRDPVSGDLPWTGMTFGLSVLAAWYWCTDQVIVQRSLSAKNLSHAKAGSILASYLKMLPLGVIIMPGMISRVLYADAVSCVDPDECLRVCGSEVGCSNIAYPKLVVELMPSGLRGLMIAVMMAALMSSLTSVFNSSSTLFTMDIWRKIRRDATERELLLVGRIVTVVLVVISVLWIPILQSSSSGQLYIYIQSVTSCLAPPITAVFALAVFWRRTNEQGAFCGLMLGLAIGLARLGLEFAYPSPRCGVPDERPFLVRNVHYLHFAIVLCALTAVAVVGISLLGSPPAESQVSKDARVGSGPPRLLRLCLGVSPDNSCCGVRWQAGMCSWPIERQLPCKPKNQESWPNPPASRQGHRRAVSLEPPLLSSRMAAQGRGPMCTWKFAPYHLPGQRHLASAHCRETLQARRWDLGMASPGAGVSIALLSSETRSSMVLGRGAQCVFQGSPTACRHCSCWLRAWPVTLLPTGSCLSSHRHTLSWSLCWLRIWPWVRI</sequence>
<evidence type="ECO:0000256" key="10">
    <source>
        <dbReference type="ARBA" id="ARBA00023136"/>
    </source>
</evidence>
<dbReference type="PANTHER" id="PTHR11819">
    <property type="entry name" value="SOLUTE CARRIER FAMILY 5"/>
    <property type="match status" value="1"/>
</dbReference>
<keyword evidence="3" id="KW-0813">Transport</keyword>
<feature type="transmembrane region" description="Helical" evidence="20">
    <location>
        <begin position="189"/>
        <end position="214"/>
    </location>
</feature>
<comment type="function">
    <text evidence="18">Electrogenic Na+-coupled sugar symporter that actively transports D-mannose or D-fructose at the plasma membrane, with a Na+ to sugar coupling ratio of 1:1. Transporter activity is driven by a transmembrane Na+ electrochemical gradient set by the Na+/K+ pump. Exclusively recognizes sugar substrates having a pyranose ring with an axial hydroxyl group on carbon 2. Has likely evolved to enable renal reabsorption of D-mannose, an important constituent of oligosaccharide chains of glycoproteins. Contributes to dietary D-fructose reabsorption from glomerular filtrate across the brush border of the kidney.</text>
</comment>
<evidence type="ECO:0000256" key="11">
    <source>
        <dbReference type="ARBA" id="ARBA00023180"/>
    </source>
</evidence>
<evidence type="ECO:0000256" key="16">
    <source>
        <dbReference type="ARBA" id="ARBA00041339"/>
    </source>
</evidence>
<evidence type="ECO:0000256" key="15">
    <source>
        <dbReference type="ARBA" id="ARBA00039217"/>
    </source>
</evidence>
<evidence type="ECO:0000256" key="8">
    <source>
        <dbReference type="ARBA" id="ARBA00023053"/>
    </source>
</evidence>
<keyword evidence="8" id="KW-0915">Sodium</keyword>
<dbReference type="InterPro" id="IPR001734">
    <property type="entry name" value="Na/solute_symporter"/>
</dbReference>
<evidence type="ECO:0000256" key="5">
    <source>
        <dbReference type="ARBA" id="ARBA00022597"/>
    </source>
</evidence>
<evidence type="ECO:0000256" key="1">
    <source>
        <dbReference type="ARBA" id="ARBA00004424"/>
    </source>
</evidence>
<keyword evidence="6 20" id="KW-0812">Transmembrane</keyword>
<name>A0A8C8S863_9SAUR</name>
<dbReference type="PROSITE" id="PS00456">
    <property type="entry name" value="NA_SOLUT_SYMP_1"/>
    <property type="match status" value="1"/>
</dbReference>
<feature type="transmembrane region" description="Helical" evidence="20">
    <location>
        <begin position="221"/>
        <end position="241"/>
    </location>
</feature>
<reference evidence="21" key="2">
    <citation type="submission" date="2025-09" db="UniProtKB">
        <authorList>
            <consortium name="Ensembl"/>
        </authorList>
    </citation>
    <scope>IDENTIFICATION</scope>
</reference>
<dbReference type="GO" id="GO:0005412">
    <property type="term" value="F:D-glucose:sodium symporter activity"/>
    <property type="evidence" value="ECO:0007669"/>
    <property type="project" value="TreeGrafter"/>
</dbReference>
<reference evidence="21" key="1">
    <citation type="submission" date="2025-08" db="UniProtKB">
        <authorList>
            <consortium name="Ensembl"/>
        </authorList>
    </citation>
    <scope>IDENTIFICATION</scope>
</reference>
<dbReference type="Pfam" id="PF00474">
    <property type="entry name" value="SSF"/>
    <property type="match status" value="1"/>
</dbReference>
<keyword evidence="10 20" id="KW-0472">Membrane</keyword>
<keyword evidence="4" id="KW-1003">Cell membrane</keyword>
<keyword evidence="7 20" id="KW-1133">Transmembrane helix</keyword>
<comment type="similarity">
    <text evidence="2 19">Belongs to the sodium:solute symporter (SSF) (TC 2.A.21) family.</text>
</comment>
<evidence type="ECO:0000256" key="19">
    <source>
        <dbReference type="RuleBase" id="RU362091"/>
    </source>
</evidence>
<feature type="transmembrane region" description="Helical" evidence="20">
    <location>
        <begin position="320"/>
        <end position="341"/>
    </location>
</feature>
<evidence type="ECO:0000313" key="22">
    <source>
        <dbReference type="Proteomes" id="UP000694393"/>
    </source>
</evidence>
<organism evidence="21 22">
    <name type="scientific">Pelusios castaneus</name>
    <name type="common">West African mud turtle</name>
    <dbReference type="NCBI Taxonomy" id="367368"/>
    <lineage>
        <taxon>Eukaryota</taxon>
        <taxon>Metazoa</taxon>
        <taxon>Chordata</taxon>
        <taxon>Craniata</taxon>
        <taxon>Vertebrata</taxon>
        <taxon>Euteleostomi</taxon>
        <taxon>Archelosauria</taxon>
        <taxon>Testudinata</taxon>
        <taxon>Testudines</taxon>
        <taxon>Pleurodira</taxon>
        <taxon>Pelomedusidae</taxon>
        <taxon>Pelusios</taxon>
    </lineage>
</organism>
<keyword evidence="12" id="KW-0739">Sodium transport</keyword>
<feature type="transmembrane region" description="Helical" evidence="20">
    <location>
        <begin position="533"/>
        <end position="555"/>
    </location>
</feature>
<dbReference type="NCBIfam" id="TIGR00813">
    <property type="entry name" value="sss"/>
    <property type="match status" value="1"/>
</dbReference>
<evidence type="ECO:0000256" key="4">
    <source>
        <dbReference type="ARBA" id="ARBA00022475"/>
    </source>
</evidence>
<evidence type="ECO:0000256" key="2">
    <source>
        <dbReference type="ARBA" id="ARBA00006434"/>
    </source>
</evidence>
<dbReference type="Gene3D" id="1.20.1730.10">
    <property type="entry name" value="Sodium/glucose cotransporter"/>
    <property type="match status" value="1"/>
</dbReference>
<evidence type="ECO:0000256" key="6">
    <source>
        <dbReference type="ARBA" id="ARBA00022692"/>
    </source>
</evidence>
<dbReference type="Proteomes" id="UP000694393">
    <property type="component" value="Unplaced"/>
</dbReference>
<dbReference type="PROSITE" id="PS50283">
    <property type="entry name" value="NA_SOLUT_SYMP_3"/>
    <property type="match status" value="1"/>
</dbReference>
<evidence type="ECO:0000256" key="14">
    <source>
        <dbReference type="ARBA" id="ARBA00036553"/>
    </source>
</evidence>
<keyword evidence="5" id="KW-0762">Sugar transport</keyword>
<dbReference type="GO" id="GO:0016324">
    <property type="term" value="C:apical plasma membrane"/>
    <property type="evidence" value="ECO:0007669"/>
    <property type="project" value="UniProtKB-SubCell"/>
</dbReference>
<evidence type="ECO:0000256" key="20">
    <source>
        <dbReference type="SAM" id="Phobius"/>
    </source>
</evidence>
<evidence type="ECO:0000256" key="9">
    <source>
        <dbReference type="ARBA" id="ARBA00023065"/>
    </source>
</evidence>
<dbReference type="InterPro" id="IPR038377">
    <property type="entry name" value="Na/Glc_symporter_sf"/>
</dbReference>
<evidence type="ECO:0000256" key="17">
    <source>
        <dbReference type="ARBA" id="ARBA00042835"/>
    </source>
</evidence>
<evidence type="ECO:0000256" key="13">
    <source>
        <dbReference type="ARBA" id="ARBA00036082"/>
    </source>
</evidence>
<dbReference type="Ensembl" id="ENSPCET00000015846.1">
    <property type="protein sequence ID" value="ENSPCEP00000015300.1"/>
    <property type="gene ID" value="ENSPCEG00000006928.1"/>
</dbReference>
<feature type="transmembrane region" description="Helical" evidence="20">
    <location>
        <begin position="388"/>
        <end position="408"/>
    </location>
</feature>
<protein>
    <recommendedName>
        <fullName evidence="15">Sodium/mannose cotransporter SLC5A10</fullName>
    </recommendedName>
    <alternativeName>
        <fullName evidence="16">Sodium/glucose cotransporter 5</fullName>
    </alternativeName>
    <alternativeName>
        <fullName evidence="17">Solute carrier family 5 member 10</fullName>
    </alternativeName>
</protein>
<feature type="transmembrane region" description="Helical" evidence="20">
    <location>
        <begin position="429"/>
        <end position="450"/>
    </location>
</feature>
<evidence type="ECO:0000256" key="7">
    <source>
        <dbReference type="ARBA" id="ARBA00022989"/>
    </source>
</evidence>
<evidence type="ECO:0000256" key="3">
    <source>
        <dbReference type="ARBA" id="ARBA00022448"/>
    </source>
</evidence>
<feature type="transmembrane region" description="Helical" evidence="20">
    <location>
        <begin position="491"/>
        <end position="513"/>
    </location>
</feature>
<evidence type="ECO:0000256" key="18">
    <source>
        <dbReference type="ARBA" id="ARBA00045692"/>
    </source>
</evidence>
<dbReference type="InterPro" id="IPR018212">
    <property type="entry name" value="Na/solute_symporter_CS"/>
</dbReference>
<proteinExistence type="inferred from homology"/>
<feature type="transmembrane region" description="Helical" evidence="20">
    <location>
        <begin position="281"/>
        <end position="299"/>
    </location>
</feature>
<keyword evidence="22" id="KW-1185">Reference proteome</keyword>
<dbReference type="PROSITE" id="PS00457">
    <property type="entry name" value="NA_SOLUT_SYMP_2"/>
    <property type="match status" value="1"/>
</dbReference>